<organism evidence="7">
    <name type="scientific">marine metagenome</name>
    <dbReference type="NCBI Taxonomy" id="408172"/>
    <lineage>
        <taxon>unclassified sequences</taxon>
        <taxon>metagenomes</taxon>
        <taxon>ecological metagenomes</taxon>
    </lineage>
</organism>
<evidence type="ECO:0000256" key="4">
    <source>
        <dbReference type="ARBA" id="ARBA00023136"/>
    </source>
</evidence>
<feature type="transmembrane region" description="Helical" evidence="5">
    <location>
        <begin position="107"/>
        <end position="125"/>
    </location>
</feature>
<feature type="transmembrane region" description="Helical" evidence="5">
    <location>
        <begin position="33"/>
        <end position="56"/>
    </location>
</feature>
<feature type="transmembrane region" description="Helical" evidence="5">
    <location>
        <begin position="194"/>
        <end position="220"/>
    </location>
</feature>
<evidence type="ECO:0000259" key="6">
    <source>
        <dbReference type="Pfam" id="PF00361"/>
    </source>
</evidence>
<name>A0A382HQZ2_9ZZZZ</name>
<dbReference type="EMBL" id="UINC01062735">
    <property type="protein sequence ID" value="SVB89629.1"/>
    <property type="molecule type" value="Genomic_DNA"/>
</dbReference>
<reference evidence="7" key="1">
    <citation type="submission" date="2018-05" db="EMBL/GenBank/DDBJ databases">
        <authorList>
            <person name="Lanie J.A."/>
            <person name="Ng W.-L."/>
            <person name="Kazmierczak K.M."/>
            <person name="Andrzejewski T.M."/>
            <person name="Davidsen T.M."/>
            <person name="Wayne K.J."/>
            <person name="Tettelin H."/>
            <person name="Glass J.I."/>
            <person name="Rusch D."/>
            <person name="Podicherti R."/>
            <person name="Tsui H.-C.T."/>
            <person name="Winkler M.E."/>
        </authorList>
    </citation>
    <scope>NUCLEOTIDE SEQUENCE</scope>
</reference>
<keyword evidence="4 5" id="KW-0472">Membrane</keyword>
<comment type="subcellular location">
    <subcellularLocation>
        <location evidence="1">Membrane</location>
        <topology evidence="1">Multi-pass membrane protein</topology>
    </subcellularLocation>
</comment>
<feature type="transmembrane region" description="Helical" evidence="5">
    <location>
        <begin position="62"/>
        <end position="86"/>
    </location>
</feature>
<keyword evidence="3 5" id="KW-1133">Transmembrane helix</keyword>
<evidence type="ECO:0000256" key="2">
    <source>
        <dbReference type="ARBA" id="ARBA00022692"/>
    </source>
</evidence>
<feature type="transmembrane region" description="Helical" evidence="5">
    <location>
        <begin position="145"/>
        <end position="165"/>
    </location>
</feature>
<evidence type="ECO:0000256" key="5">
    <source>
        <dbReference type="SAM" id="Phobius"/>
    </source>
</evidence>
<sequence length="226" mass="24281">FGSVWGPILLVMSGLTMTVGNLIALQQDHAIRLLAYSSIAQAGFIIAPIAASGFTYDYYDSIFSSVTYIAIYTFMNLGAFTVVLISNNMTDTYDIYKWGNIAKASPLVGLFGAMFFFSLAGIPPLGGWFAKFVVFRSLLGVESSIVLILAVIGAINAVIALVYYARVVKIMWMDEADSSSMPEGSLQVDKSLSFVGMFTLVVTIAVGFFPNVFGLLGVAASQLLLP</sequence>
<proteinExistence type="predicted"/>
<dbReference type="AlphaFoldDB" id="A0A382HQZ2"/>
<dbReference type="Pfam" id="PF00361">
    <property type="entry name" value="Proton_antipo_M"/>
    <property type="match status" value="1"/>
</dbReference>
<feature type="non-terminal residue" evidence="7">
    <location>
        <position position="1"/>
    </location>
</feature>
<gene>
    <name evidence="7" type="ORF">METZ01_LOCUS242483</name>
</gene>
<evidence type="ECO:0000256" key="3">
    <source>
        <dbReference type="ARBA" id="ARBA00022989"/>
    </source>
</evidence>
<dbReference type="GO" id="GO:0016020">
    <property type="term" value="C:membrane"/>
    <property type="evidence" value="ECO:0007669"/>
    <property type="project" value="UniProtKB-SubCell"/>
</dbReference>
<keyword evidence="2 5" id="KW-0812">Transmembrane</keyword>
<feature type="domain" description="NADH:quinone oxidoreductase/Mrp antiporter transmembrane" evidence="6">
    <location>
        <begin position="4"/>
        <end position="153"/>
    </location>
</feature>
<dbReference type="InterPro" id="IPR001750">
    <property type="entry name" value="ND/Mrp_TM"/>
</dbReference>
<protein>
    <recommendedName>
        <fullName evidence="6">NADH:quinone oxidoreductase/Mrp antiporter transmembrane domain-containing protein</fullName>
    </recommendedName>
</protein>
<evidence type="ECO:0000256" key="1">
    <source>
        <dbReference type="ARBA" id="ARBA00004141"/>
    </source>
</evidence>
<feature type="transmembrane region" description="Helical" evidence="5">
    <location>
        <begin position="6"/>
        <end position="26"/>
    </location>
</feature>
<accession>A0A382HQZ2</accession>
<evidence type="ECO:0000313" key="7">
    <source>
        <dbReference type="EMBL" id="SVB89629.1"/>
    </source>
</evidence>
<dbReference type="PANTHER" id="PTHR22773">
    <property type="entry name" value="NADH DEHYDROGENASE"/>
    <property type="match status" value="1"/>
</dbReference>